<evidence type="ECO:0000313" key="2">
    <source>
        <dbReference type="EMBL" id="SFN79863.1"/>
    </source>
</evidence>
<sequence>MKTLFTIAMAGLLATSTLASNSNEDLMALSTASAKFKKVNVLLKEGIGKAKVAILDEDGKMLHQRKVNVKDQQVIVPYDLNEMPCGEYQVKITTEDEEVTYKVETFERKKIIDEYPLAAYGKKVDDQTINLSVFGLTEPGVRVKVRHEDSDAILHSERINVSEGFTKDFKLQGLSPEEVYLEVTDSKGRMKILHF</sequence>
<feature type="signal peptide" evidence="1">
    <location>
        <begin position="1"/>
        <end position="19"/>
    </location>
</feature>
<dbReference type="RefSeq" id="WP_091649934.1">
    <property type="nucleotide sequence ID" value="NZ_FOVW01000002.1"/>
</dbReference>
<accession>A0A1I5BYS7</accession>
<proteinExistence type="predicted"/>
<gene>
    <name evidence="2" type="ORF">SAMN04488519_10289</name>
</gene>
<evidence type="ECO:0000256" key="1">
    <source>
        <dbReference type="SAM" id="SignalP"/>
    </source>
</evidence>
<dbReference type="EMBL" id="FOVW01000002">
    <property type="protein sequence ID" value="SFN79863.1"/>
    <property type="molecule type" value="Genomic_DNA"/>
</dbReference>
<dbReference type="Proteomes" id="UP000199564">
    <property type="component" value="Unassembled WGS sequence"/>
</dbReference>
<evidence type="ECO:0008006" key="4">
    <source>
        <dbReference type="Google" id="ProtNLM"/>
    </source>
</evidence>
<name>A0A1I5BYS7_9BACT</name>
<dbReference type="AlphaFoldDB" id="A0A1I5BYS7"/>
<keyword evidence="1" id="KW-0732">Signal</keyword>
<reference evidence="3" key="1">
    <citation type="submission" date="2016-10" db="EMBL/GenBank/DDBJ databases">
        <authorList>
            <person name="Varghese N."/>
            <person name="Submissions S."/>
        </authorList>
    </citation>
    <scope>NUCLEOTIDE SEQUENCE [LARGE SCALE GENOMIC DNA]</scope>
    <source>
        <strain evidence="3">DSM 15282</strain>
    </source>
</reference>
<keyword evidence="3" id="KW-1185">Reference proteome</keyword>
<feature type="chain" id="PRO_5011790953" description="Por secretion system C-terminal sorting domain-containing protein" evidence="1">
    <location>
        <begin position="20"/>
        <end position="195"/>
    </location>
</feature>
<protein>
    <recommendedName>
        <fullName evidence="4">Por secretion system C-terminal sorting domain-containing protein</fullName>
    </recommendedName>
</protein>
<organism evidence="2 3">
    <name type="scientific">Algoriphagus ornithinivorans</name>
    <dbReference type="NCBI Taxonomy" id="226506"/>
    <lineage>
        <taxon>Bacteria</taxon>
        <taxon>Pseudomonadati</taxon>
        <taxon>Bacteroidota</taxon>
        <taxon>Cytophagia</taxon>
        <taxon>Cytophagales</taxon>
        <taxon>Cyclobacteriaceae</taxon>
        <taxon>Algoriphagus</taxon>
    </lineage>
</organism>
<evidence type="ECO:0000313" key="3">
    <source>
        <dbReference type="Proteomes" id="UP000199564"/>
    </source>
</evidence>